<dbReference type="PROSITE" id="PS00198">
    <property type="entry name" value="4FE4S_FER_1"/>
    <property type="match status" value="1"/>
</dbReference>
<dbReference type="PROSITE" id="PS51379">
    <property type="entry name" value="4FE4S_FER_2"/>
    <property type="match status" value="1"/>
</dbReference>
<feature type="non-terminal residue" evidence="2">
    <location>
        <position position="506"/>
    </location>
</feature>
<dbReference type="Pfam" id="PF14691">
    <property type="entry name" value="Fer4_20"/>
    <property type="match status" value="1"/>
</dbReference>
<dbReference type="InterPro" id="IPR036188">
    <property type="entry name" value="FAD/NAD-bd_sf"/>
</dbReference>
<dbReference type="EMBL" id="UINC01053379">
    <property type="protein sequence ID" value="SVB69823.1"/>
    <property type="molecule type" value="Genomic_DNA"/>
</dbReference>
<dbReference type="InterPro" id="IPR028261">
    <property type="entry name" value="DPD_II"/>
</dbReference>
<dbReference type="Pfam" id="PF07992">
    <property type="entry name" value="Pyr_redox_2"/>
    <property type="match status" value="1"/>
</dbReference>
<reference evidence="2" key="1">
    <citation type="submission" date="2018-05" db="EMBL/GenBank/DDBJ databases">
        <authorList>
            <person name="Lanie J.A."/>
            <person name="Ng W.-L."/>
            <person name="Kazmierczak K.M."/>
            <person name="Andrzejewski T.M."/>
            <person name="Davidsen T.M."/>
            <person name="Wayne K.J."/>
            <person name="Tettelin H."/>
            <person name="Glass J.I."/>
            <person name="Rusch D."/>
            <person name="Podicherti R."/>
            <person name="Tsui H.-C.T."/>
            <person name="Winkler M.E."/>
        </authorList>
    </citation>
    <scope>NUCLEOTIDE SEQUENCE</scope>
</reference>
<gene>
    <name evidence="2" type="ORF">METZ01_LOCUS222677</name>
</gene>
<dbReference type="PRINTS" id="PR00469">
    <property type="entry name" value="PNDRDTASEII"/>
</dbReference>
<dbReference type="PRINTS" id="PR00368">
    <property type="entry name" value="FADPNR"/>
</dbReference>
<accession>A0A382G5G9</accession>
<dbReference type="PANTHER" id="PTHR42783:SF3">
    <property type="entry name" value="GLUTAMATE SYNTHASE [NADPH] SMALL CHAIN-RELATED"/>
    <property type="match status" value="1"/>
</dbReference>
<sequence length="506" mass="54729">PPCNNTCPAGENIQAWLYLAEEGDYEGAWQEILKNNPLPAVMGRACYHTCEGACNRGAVDEAVGIHAVERFLGDEANKQGWMPKYEAKPSGKKVLVVGAGPAGLACAYHLTRMGHAVTVTDASDKAGGMMRYGIPRYRLPSEALDGDIKRIEKMGVSFQMNTYIEDLLKAREAGGYDALFVAIGAQRGRTLDIPGDGGIAVVNAIDVLRQFEDSADGDELNLGRDVVTYGGGNVAMDVARSAVRLGAQVNVAVLENREQMPAHDFEIKEALEEGCEIHPLRAIKNTNGQTITLEEMTLDEQGKPQPTGRFESLQADTVVLAIGQEVETGLVEGIDEVSVLDGVIQIDEHMMTGHQGLFAGGDMVPSDRTMTSAIGHGKKAARHIDAWLRGETYAAPPKHGLAAFENLNAWYYADAPKTIQPVLELIRRQSGFEEVLGNLDEANALYEARRCLSCGNCFECDTCYGICPDNAVNKLGPGKRFEFKYDYCKGCGLCVAECPCGAIEMV</sequence>
<dbReference type="InterPro" id="IPR017900">
    <property type="entry name" value="4Fe4S_Fe_S_CS"/>
</dbReference>
<dbReference type="PANTHER" id="PTHR42783">
    <property type="entry name" value="GLUTAMATE SYNTHASE [NADPH] SMALL CHAIN"/>
    <property type="match status" value="1"/>
</dbReference>
<name>A0A382G5G9_9ZZZZ</name>
<proteinExistence type="predicted"/>
<dbReference type="AlphaFoldDB" id="A0A382G5G9"/>
<dbReference type="InterPro" id="IPR017896">
    <property type="entry name" value="4Fe4S_Fe-S-bd"/>
</dbReference>
<feature type="non-terminal residue" evidence="2">
    <location>
        <position position="1"/>
    </location>
</feature>
<dbReference type="InterPro" id="IPR023753">
    <property type="entry name" value="FAD/NAD-binding_dom"/>
</dbReference>
<dbReference type="GO" id="GO:0051536">
    <property type="term" value="F:iron-sulfur cluster binding"/>
    <property type="evidence" value="ECO:0007669"/>
    <property type="project" value="InterPro"/>
</dbReference>
<organism evidence="2">
    <name type="scientific">marine metagenome</name>
    <dbReference type="NCBI Taxonomy" id="408172"/>
    <lineage>
        <taxon>unclassified sequences</taxon>
        <taxon>metagenomes</taxon>
        <taxon>ecological metagenomes</taxon>
    </lineage>
</organism>
<dbReference type="Gene3D" id="3.30.70.20">
    <property type="match status" value="1"/>
</dbReference>
<evidence type="ECO:0000259" key="1">
    <source>
        <dbReference type="PROSITE" id="PS51379"/>
    </source>
</evidence>
<dbReference type="Pfam" id="PF12838">
    <property type="entry name" value="Fer4_7"/>
    <property type="match status" value="1"/>
</dbReference>
<dbReference type="InterPro" id="IPR009051">
    <property type="entry name" value="Helical_ferredxn"/>
</dbReference>
<dbReference type="SUPFAM" id="SSF46548">
    <property type="entry name" value="alpha-helical ferredoxin"/>
    <property type="match status" value="2"/>
</dbReference>
<evidence type="ECO:0000313" key="2">
    <source>
        <dbReference type="EMBL" id="SVB69823.1"/>
    </source>
</evidence>
<dbReference type="Gene3D" id="1.10.1060.10">
    <property type="entry name" value="Alpha-helical ferredoxin"/>
    <property type="match status" value="1"/>
</dbReference>
<dbReference type="SUPFAM" id="SSF51971">
    <property type="entry name" value="Nucleotide-binding domain"/>
    <property type="match status" value="1"/>
</dbReference>
<dbReference type="Gene3D" id="3.50.50.60">
    <property type="entry name" value="FAD/NAD(P)-binding domain"/>
    <property type="match status" value="2"/>
</dbReference>
<feature type="domain" description="4Fe-4S ferredoxin-type" evidence="1">
    <location>
        <begin position="479"/>
        <end position="506"/>
    </location>
</feature>
<protein>
    <recommendedName>
        <fullName evidence="1">4Fe-4S ferredoxin-type domain-containing protein</fullName>
    </recommendedName>
</protein>
<dbReference type="GO" id="GO:0016491">
    <property type="term" value="F:oxidoreductase activity"/>
    <property type="evidence" value="ECO:0007669"/>
    <property type="project" value="InterPro"/>
</dbReference>
<dbReference type="NCBIfam" id="NF009410">
    <property type="entry name" value="PRK12771.1"/>
    <property type="match status" value="1"/>
</dbReference>